<name>A0AAX4G3V8_9CAUD</name>
<keyword evidence="2" id="KW-1185">Reference proteome</keyword>
<dbReference type="Proteomes" id="UP001301582">
    <property type="component" value="Segment"/>
</dbReference>
<proteinExistence type="predicted"/>
<sequence>MPTYDITNDQWFDDSGNAIPDPRVTPIDTFINQQKRDLDHLEFDDPEFDVVSDRIIEAYRLLAMGESHVVHF</sequence>
<organism evidence="1 2">
    <name type="scientific">Roseobacter phage CRP-118</name>
    <dbReference type="NCBI Taxonomy" id="3072843"/>
    <lineage>
        <taxon>Viruses</taxon>
        <taxon>Duplodnaviria</taxon>
        <taxon>Heunggongvirae</taxon>
        <taxon>Uroviricota</taxon>
        <taxon>Caudoviricetes</taxon>
        <taxon>Autographivirales</taxon>
        <taxon>Autographivirales incertae sedis</taxon>
        <taxon>Shangxiadianvirus</taxon>
        <taxon>Shangxiadianvirus CRP118</taxon>
    </lineage>
</organism>
<evidence type="ECO:0000313" key="1">
    <source>
        <dbReference type="EMBL" id="WOZ55633.1"/>
    </source>
</evidence>
<protein>
    <submittedName>
        <fullName evidence="1">Uncharacterized protein</fullName>
    </submittedName>
</protein>
<accession>A0AAX4G3V8</accession>
<reference evidence="1 2" key="1">
    <citation type="submission" date="2023-08" db="EMBL/GenBank/DDBJ databases">
        <authorList>
            <person name="Du S."/>
            <person name="Wu Z."/>
            <person name="Wu Y."/>
            <person name="Yang M."/>
            <person name="Shao J."/>
            <person name="Liu H."/>
            <person name="Zhao Y."/>
            <person name="Zhang Z."/>
        </authorList>
    </citation>
    <scope>NUCLEOTIDE SEQUENCE [LARGE SCALE GENOMIC DNA]</scope>
</reference>
<evidence type="ECO:0000313" key="2">
    <source>
        <dbReference type="Proteomes" id="UP001301582"/>
    </source>
</evidence>
<dbReference type="EMBL" id="OR420741">
    <property type="protein sequence ID" value="WOZ55633.1"/>
    <property type="molecule type" value="Genomic_DNA"/>
</dbReference>
<gene>
    <name evidence="1" type="ORF">CRP118_gp2</name>
</gene>